<evidence type="ECO:0000259" key="1">
    <source>
        <dbReference type="Pfam" id="PF21787"/>
    </source>
</evidence>
<dbReference type="Pfam" id="PF21789">
    <property type="entry name" value="TNP-like_RNaseH_C"/>
    <property type="match status" value="1"/>
</dbReference>
<name>A0A9J6FHD6_HAELO</name>
<feature type="domain" description="Transposable element P transposase-like GTP-binding insertion" evidence="2">
    <location>
        <begin position="135"/>
        <end position="239"/>
    </location>
</feature>
<dbReference type="VEuPathDB" id="VectorBase:HLOH_042552"/>
<evidence type="ECO:0000259" key="2">
    <source>
        <dbReference type="Pfam" id="PF21788"/>
    </source>
</evidence>
<dbReference type="AlphaFoldDB" id="A0A9J6FHD6"/>
<dbReference type="InterPro" id="IPR048367">
    <property type="entry name" value="TNP-like_RNaseH_C"/>
</dbReference>
<dbReference type="PANTHER" id="PTHR47577">
    <property type="entry name" value="THAP DOMAIN-CONTAINING PROTEIN 6"/>
    <property type="match status" value="1"/>
</dbReference>
<dbReference type="OrthoDB" id="7440550at2759"/>
<dbReference type="InterPro" id="IPR048365">
    <property type="entry name" value="TNP-like_RNaseH_N"/>
</dbReference>
<sequence>MINRACTLIFDEVSLKRNLQYDSKQDLVHGYADTGYERRNNVANTALLVLVSGIAKKWIQPVAFMTGEAGVHSGPLLILKRLIRDLKEFGLFVKALICDQGGSNGVVAKTLGISPERPFFTIDGMKVYFIFDPPHLLKCTRNNLQKRNLKIGTKVVSWEHIKQLYVSTHHLKLKYVPKLTDRHINETPFGNMKVKYAAQVFSRSVCLAMQVNELLPTAVDTAEFVERMDVLFDTANSSCVRIRERKMRHAMSPSTEHVQFLNSCFSWFQSWKFESGCQPRTVRGWQVAVRAIVLLWAELQASFGFQCLLTCNLNQDPLENLFGIVRQQHGCNETPNAYQFAAGLKHIVVGKLFKLPNNSNCEQDKSVLLKSLKRPPLSDVAGQSQSTAGTSLDVREHLSVTDLPSLDVLEANIVFYMSGYLVHAFLKSKACYSC</sequence>
<feature type="domain" description="Transposable element P transposase-like RNase H C-terminal" evidence="3">
    <location>
        <begin position="311"/>
        <end position="342"/>
    </location>
</feature>
<evidence type="ECO:0000259" key="3">
    <source>
        <dbReference type="Pfam" id="PF21789"/>
    </source>
</evidence>
<dbReference type="Pfam" id="PF21788">
    <property type="entry name" value="TNP-like_GBD"/>
    <property type="match status" value="1"/>
</dbReference>
<proteinExistence type="predicted"/>
<evidence type="ECO:0000313" key="4">
    <source>
        <dbReference type="EMBL" id="KAH9361777.1"/>
    </source>
</evidence>
<protein>
    <recommendedName>
        <fullName evidence="6">Transposase</fullName>
    </recommendedName>
</protein>
<evidence type="ECO:0000313" key="5">
    <source>
        <dbReference type="Proteomes" id="UP000821853"/>
    </source>
</evidence>
<dbReference type="Pfam" id="PF21787">
    <property type="entry name" value="TNP-like_RNaseH_N"/>
    <property type="match status" value="1"/>
</dbReference>
<reference evidence="4 5" key="1">
    <citation type="journal article" date="2020" name="Cell">
        <title>Large-Scale Comparative Analyses of Tick Genomes Elucidate Their Genetic Diversity and Vector Capacities.</title>
        <authorList>
            <consortium name="Tick Genome and Microbiome Consortium (TIGMIC)"/>
            <person name="Jia N."/>
            <person name="Wang J."/>
            <person name="Shi W."/>
            <person name="Du L."/>
            <person name="Sun Y."/>
            <person name="Zhan W."/>
            <person name="Jiang J.F."/>
            <person name="Wang Q."/>
            <person name="Zhang B."/>
            <person name="Ji P."/>
            <person name="Bell-Sakyi L."/>
            <person name="Cui X.M."/>
            <person name="Yuan T.T."/>
            <person name="Jiang B.G."/>
            <person name="Yang W.F."/>
            <person name="Lam T.T."/>
            <person name="Chang Q.C."/>
            <person name="Ding S.J."/>
            <person name="Wang X.J."/>
            <person name="Zhu J.G."/>
            <person name="Ruan X.D."/>
            <person name="Zhao L."/>
            <person name="Wei J.T."/>
            <person name="Ye R.Z."/>
            <person name="Que T.C."/>
            <person name="Du C.H."/>
            <person name="Zhou Y.H."/>
            <person name="Cheng J.X."/>
            <person name="Dai P.F."/>
            <person name="Guo W.B."/>
            <person name="Han X.H."/>
            <person name="Huang E.J."/>
            <person name="Li L.F."/>
            <person name="Wei W."/>
            <person name="Gao Y.C."/>
            <person name="Liu J.Z."/>
            <person name="Shao H.Z."/>
            <person name="Wang X."/>
            <person name="Wang C.C."/>
            <person name="Yang T.C."/>
            <person name="Huo Q.B."/>
            <person name="Li W."/>
            <person name="Chen H.Y."/>
            <person name="Chen S.E."/>
            <person name="Zhou L.G."/>
            <person name="Ni X.B."/>
            <person name="Tian J.H."/>
            <person name="Sheng Y."/>
            <person name="Liu T."/>
            <person name="Pan Y.S."/>
            <person name="Xia L.Y."/>
            <person name="Li J."/>
            <person name="Zhao F."/>
            <person name="Cao W.C."/>
        </authorList>
    </citation>
    <scope>NUCLEOTIDE SEQUENCE [LARGE SCALE GENOMIC DNA]</scope>
    <source>
        <strain evidence="4">HaeL-2018</strain>
    </source>
</reference>
<feature type="domain" description="Transposable element P transposase-like RNase H" evidence="1">
    <location>
        <begin position="4"/>
        <end position="112"/>
    </location>
</feature>
<gene>
    <name evidence="4" type="ORF">HPB48_005070</name>
</gene>
<dbReference type="EMBL" id="JABSTR010000001">
    <property type="protein sequence ID" value="KAH9361777.1"/>
    <property type="molecule type" value="Genomic_DNA"/>
</dbReference>
<evidence type="ECO:0008006" key="6">
    <source>
        <dbReference type="Google" id="ProtNLM"/>
    </source>
</evidence>
<accession>A0A9J6FHD6</accession>
<dbReference type="Proteomes" id="UP000821853">
    <property type="component" value="Chromosome 1"/>
</dbReference>
<comment type="caution">
    <text evidence="4">The sequence shown here is derived from an EMBL/GenBank/DDBJ whole genome shotgun (WGS) entry which is preliminary data.</text>
</comment>
<dbReference type="PANTHER" id="PTHR47577:SF2">
    <property type="entry name" value="THAP DOMAIN CONTAINING 9"/>
    <property type="match status" value="1"/>
</dbReference>
<dbReference type="InterPro" id="IPR048366">
    <property type="entry name" value="TNP-like_GBD"/>
</dbReference>
<keyword evidence="5" id="KW-1185">Reference proteome</keyword>
<dbReference type="OMA" id="RANERQG"/>
<organism evidence="4 5">
    <name type="scientific">Haemaphysalis longicornis</name>
    <name type="common">Bush tick</name>
    <dbReference type="NCBI Taxonomy" id="44386"/>
    <lineage>
        <taxon>Eukaryota</taxon>
        <taxon>Metazoa</taxon>
        <taxon>Ecdysozoa</taxon>
        <taxon>Arthropoda</taxon>
        <taxon>Chelicerata</taxon>
        <taxon>Arachnida</taxon>
        <taxon>Acari</taxon>
        <taxon>Parasitiformes</taxon>
        <taxon>Ixodida</taxon>
        <taxon>Ixodoidea</taxon>
        <taxon>Ixodidae</taxon>
        <taxon>Haemaphysalinae</taxon>
        <taxon>Haemaphysalis</taxon>
    </lineage>
</organism>